<evidence type="ECO:0000256" key="6">
    <source>
        <dbReference type="ARBA" id="ARBA00023239"/>
    </source>
</evidence>
<gene>
    <name evidence="14" type="primary">pabC</name>
    <name evidence="13" type="ORF">IRZ65_20310</name>
    <name evidence="14" type="ORF">NCTC11842_03188</name>
</gene>
<keyword evidence="5" id="KW-0289">Folate biosynthesis</keyword>
<evidence type="ECO:0000256" key="1">
    <source>
        <dbReference type="ARBA" id="ARBA00001933"/>
    </source>
</evidence>
<dbReference type="GO" id="GO:0008153">
    <property type="term" value="P:4-aminobenzoate biosynthetic process"/>
    <property type="evidence" value="ECO:0007669"/>
    <property type="project" value="UniProtKB-UniRule"/>
</dbReference>
<dbReference type="GO" id="GO:0008696">
    <property type="term" value="F:4-amino-4-deoxychorismate lyase activity"/>
    <property type="evidence" value="ECO:0007669"/>
    <property type="project" value="UniProtKB-UniRule"/>
</dbReference>
<evidence type="ECO:0000256" key="4">
    <source>
        <dbReference type="ARBA" id="ARBA00022898"/>
    </source>
</evidence>
<reference evidence="13 16" key="2">
    <citation type="submission" date="2020-10" db="EMBL/GenBank/DDBJ databases">
        <title>Genome sequences of Pseudomonas isolates.</title>
        <authorList>
            <person name="Wessels L."/>
            <person name="Reich F."/>
            <person name="Hammerl J."/>
        </authorList>
    </citation>
    <scope>NUCLEOTIDE SEQUENCE [LARGE SCALE GENOMIC DNA]</scope>
    <source>
        <strain evidence="13 16">20-MO00624-0</strain>
    </source>
</reference>
<dbReference type="GO" id="GO:0046656">
    <property type="term" value="P:folic acid biosynthetic process"/>
    <property type="evidence" value="ECO:0007669"/>
    <property type="project" value="UniProtKB-KW"/>
</dbReference>
<evidence type="ECO:0000313" key="14">
    <source>
        <dbReference type="EMBL" id="SPZ09612.1"/>
    </source>
</evidence>
<dbReference type="NCBIfam" id="TIGR03461">
    <property type="entry name" value="pabC_Proteo"/>
    <property type="match status" value="1"/>
</dbReference>
<comment type="similarity">
    <text evidence="2">Belongs to the class-IV pyridoxal-phosphate-dependent aminotransferase family.</text>
</comment>
<accession>A0A2X2CLK3</accession>
<sequence length="272" mass="29991">MKDWVNGQPDEAGLSFRDRGLAYGHGLFETIGVHNGQPRFLDDHLMRLLEGCRRLAIPLELDAVRLEILEYAALLRNGVAKLIITAGLGERGYAAPSNPLPQRLLLASPVPRYPSENAEQGIRLFPCQTRLACQPLLAGLKHLNRLEQVLARGEWQGANYAEGLMCDAFGHVVEGVFSNLFIVSRNTLITPALDSCGVAGVMRSYLLRCADGLGVMTEIRPVTLSEFMAADEVFMCNSQYGVWPVCTYAEHEWPIGPLTRQLQQIASKALDS</sequence>
<dbReference type="InterPro" id="IPR017824">
    <property type="entry name" value="Aminodeoxychorismate_lyase_IV"/>
</dbReference>
<dbReference type="Proteomes" id="UP000626180">
    <property type="component" value="Unassembled WGS sequence"/>
</dbReference>
<dbReference type="InterPro" id="IPR050571">
    <property type="entry name" value="Class-IV_PLP-Dep_Aminotrnsfr"/>
</dbReference>
<keyword evidence="4" id="KW-0663">Pyridoxal phosphate</keyword>
<dbReference type="InterPro" id="IPR036038">
    <property type="entry name" value="Aminotransferase-like"/>
</dbReference>
<dbReference type="EMBL" id="UAUF01000013">
    <property type="protein sequence ID" value="SPZ09612.1"/>
    <property type="molecule type" value="Genomic_DNA"/>
</dbReference>
<evidence type="ECO:0000256" key="9">
    <source>
        <dbReference type="ARBA" id="ARBA00049529"/>
    </source>
</evidence>
<proteinExistence type="inferred from homology"/>
<evidence type="ECO:0000256" key="3">
    <source>
        <dbReference type="ARBA" id="ARBA00011738"/>
    </source>
</evidence>
<dbReference type="Gene3D" id="3.30.470.10">
    <property type="match status" value="1"/>
</dbReference>
<dbReference type="EC" id="4.1.3.38" evidence="8 12"/>
<name>A0A2X2CLK3_PSELU</name>
<protein>
    <recommendedName>
        <fullName evidence="11 12">Aminodeoxychorismate lyase</fullName>
        <ecNumber evidence="8 12">4.1.3.38</ecNumber>
    </recommendedName>
</protein>
<dbReference type="CDD" id="cd01559">
    <property type="entry name" value="ADCL_like"/>
    <property type="match status" value="1"/>
</dbReference>
<evidence type="ECO:0000256" key="10">
    <source>
        <dbReference type="ARBA" id="ARBA00054027"/>
    </source>
</evidence>
<comment type="cofactor">
    <cofactor evidence="1">
        <name>pyridoxal 5'-phosphate</name>
        <dbReference type="ChEBI" id="CHEBI:597326"/>
    </cofactor>
</comment>
<evidence type="ECO:0000256" key="5">
    <source>
        <dbReference type="ARBA" id="ARBA00022909"/>
    </source>
</evidence>
<dbReference type="PANTHER" id="PTHR42743:SF2">
    <property type="entry name" value="AMINODEOXYCHORISMATE LYASE"/>
    <property type="match status" value="1"/>
</dbReference>
<keyword evidence="6 14" id="KW-0456">Lyase</keyword>
<comment type="catalytic activity">
    <reaction evidence="9">
        <text>4-amino-4-deoxychorismate = 4-aminobenzoate + pyruvate + H(+)</text>
        <dbReference type="Rhea" id="RHEA:16201"/>
        <dbReference type="ChEBI" id="CHEBI:15361"/>
        <dbReference type="ChEBI" id="CHEBI:15378"/>
        <dbReference type="ChEBI" id="CHEBI:17836"/>
        <dbReference type="ChEBI" id="CHEBI:58406"/>
        <dbReference type="EC" id="4.1.3.38"/>
    </reaction>
</comment>
<dbReference type="FunFam" id="3.20.10.10:FF:000002">
    <property type="entry name" value="D-alanine aminotransferase"/>
    <property type="match status" value="1"/>
</dbReference>
<dbReference type="Gene3D" id="3.20.10.10">
    <property type="entry name" value="D-amino Acid Aminotransferase, subunit A, domain 2"/>
    <property type="match status" value="1"/>
</dbReference>
<evidence type="ECO:0000313" key="16">
    <source>
        <dbReference type="Proteomes" id="UP000626180"/>
    </source>
</evidence>
<dbReference type="AlphaFoldDB" id="A0A2X2CLK3"/>
<evidence type="ECO:0000256" key="8">
    <source>
        <dbReference type="ARBA" id="ARBA00035676"/>
    </source>
</evidence>
<dbReference type="SUPFAM" id="SSF56752">
    <property type="entry name" value="D-aminoacid aminotransferase-like PLP-dependent enzymes"/>
    <property type="match status" value="1"/>
</dbReference>
<comment type="function">
    <text evidence="10">Involved in the biosynthesis of p-aminobenzoate (PABA), a precursor of tetrahydrofolate. Converts 4-amino-4-deoxychorismate into 4-aminobenzoate (PABA) and pyruvate.</text>
</comment>
<evidence type="ECO:0000313" key="15">
    <source>
        <dbReference type="Proteomes" id="UP000250443"/>
    </source>
</evidence>
<dbReference type="EMBL" id="JADMCD010000013">
    <property type="protein sequence ID" value="MBF8643017.1"/>
    <property type="molecule type" value="Genomic_DNA"/>
</dbReference>
<dbReference type="RefSeq" id="WP_010797734.1">
    <property type="nucleotide sequence ID" value="NZ_CP069262.1"/>
</dbReference>
<reference evidence="14 15" key="1">
    <citation type="submission" date="2018-06" db="EMBL/GenBank/DDBJ databases">
        <authorList>
            <consortium name="Pathogen Informatics"/>
            <person name="Doyle S."/>
        </authorList>
    </citation>
    <scope>NUCLEOTIDE SEQUENCE [LARGE SCALE GENOMIC DNA]</scope>
    <source>
        <strain evidence="14 15">NCTC11842</strain>
    </source>
</reference>
<dbReference type="Proteomes" id="UP000250443">
    <property type="component" value="Unassembled WGS sequence"/>
</dbReference>
<dbReference type="Pfam" id="PF01063">
    <property type="entry name" value="Aminotran_4"/>
    <property type="match status" value="1"/>
</dbReference>
<evidence type="ECO:0000256" key="2">
    <source>
        <dbReference type="ARBA" id="ARBA00009320"/>
    </source>
</evidence>
<comment type="subunit">
    <text evidence="3">Homodimer.</text>
</comment>
<dbReference type="InterPro" id="IPR001544">
    <property type="entry name" value="Aminotrans_IV"/>
</dbReference>
<dbReference type="NCBIfam" id="NF004761">
    <property type="entry name" value="PRK06092.1"/>
    <property type="match status" value="1"/>
</dbReference>
<evidence type="ECO:0000256" key="12">
    <source>
        <dbReference type="NCBIfam" id="TIGR03461"/>
    </source>
</evidence>
<evidence type="ECO:0000313" key="13">
    <source>
        <dbReference type="EMBL" id="MBF8643017.1"/>
    </source>
</evidence>
<keyword evidence="16" id="KW-1185">Reference proteome</keyword>
<dbReference type="InterPro" id="IPR043132">
    <property type="entry name" value="BCAT-like_C"/>
</dbReference>
<dbReference type="PANTHER" id="PTHR42743">
    <property type="entry name" value="AMINO-ACID AMINOTRANSFERASE"/>
    <property type="match status" value="1"/>
</dbReference>
<organism evidence="14 15">
    <name type="scientific">Pseudomonas luteola</name>
    <dbReference type="NCBI Taxonomy" id="47886"/>
    <lineage>
        <taxon>Bacteria</taxon>
        <taxon>Pseudomonadati</taxon>
        <taxon>Pseudomonadota</taxon>
        <taxon>Gammaproteobacteria</taxon>
        <taxon>Pseudomonadales</taxon>
        <taxon>Pseudomonadaceae</taxon>
        <taxon>Pseudomonas</taxon>
    </lineage>
</organism>
<dbReference type="GO" id="GO:0005829">
    <property type="term" value="C:cytosol"/>
    <property type="evidence" value="ECO:0007669"/>
    <property type="project" value="TreeGrafter"/>
</dbReference>
<dbReference type="InterPro" id="IPR043131">
    <property type="entry name" value="BCAT-like_N"/>
</dbReference>
<evidence type="ECO:0000256" key="7">
    <source>
        <dbReference type="ARBA" id="ARBA00035633"/>
    </source>
</evidence>
<evidence type="ECO:0000256" key="11">
    <source>
        <dbReference type="ARBA" id="ARBA00069174"/>
    </source>
</evidence>
<dbReference type="GO" id="GO:0030170">
    <property type="term" value="F:pyridoxal phosphate binding"/>
    <property type="evidence" value="ECO:0007669"/>
    <property type="project" value="InterPro"/>
</dbReference>
<comment type="pathway">
    <text evidence="7">Cofactor biosynthesis; tetrahydrofolate biosynthesis; 4-aminobenzoate from chorismate: step 2/2.</text>
</comment>